<dbReference type="GeneID" id="119728092"/>
<evidence type="ECO:0000256" key="6">
    <source>
        <dbReference type="ARBA" id="ARBA00022918"/>
    </source>
</evidence>
<dbReference type="Gene3D" id="3.30.70.270">
    <property type="match status" value="1"/>
</dbReference>
<reference evidence="8" key="1">
    <citation type="submission" date="2022-11" db="UniProtKB">
        <authorList>
            <consortium name="EnsemblMetazoa"/>
        </authorList>
    </citation>
    <scope>IDENTIFICATION</scope>
</reference>
<dbReference type="PANTHER" id="PTHR33050">
    <property type="entry name" value="REVERSE TRANSCRIPTASE DOMAIN-CONTAINING PROTEIN"/>
    <property type="match status" value="1"/>
</dbReference>
<evidence type="ECO:0000313" key="9">
    <source>
        <dbReference type="Proteomes" id="UP000887568"/>
    </source>
</evidence>
<dbReference type="GO" id="GO:0003676">
    <property type="term" value="F:nucleic acid binding"/>
    <property type="evidence" value="ECO:0007669"/>
    <property type="project" value="InterPro"/>
</dbReference>
<keyword evidence="6" id="KW-0695">RNA-directed DNA polymerase</keyword>
<dbReference type="InterPro" id="IPR041373">
    <property type="entry name" value="RT_RNaseH"/>
</dbReference>
<dbReference type="Gene3D" id="3.30.420.10">
    <property type="entry name" value="Ribonuclease H-like superfamily/Ribonuclease H"/>
    <property type="match status" value="1"/>
</dbReference>
<dbReference type="CDD" id="cd09275">
    <property type="entry name" value="RNase_HI_RT_DIRS1"/>
    <property type="match status" value="1"/>
</dbReference>
<evidence type="ECO:0000256" key="4">
    <source>
        <dbReference type="ARBA" id="ARBA00022759"/>
    </source>
</evidence>
<keyword evidence="4" id="KW-0255">Endonuclease</keyword>
<keyword evidence="1" id="KW-0808">Transferase</keyword>
<dbReference type="InterPro" id="IPR000477">
    <property type="entry name" value="RT_dom"/>
</dbReference>
<dbReference type="InterPro" id="IPR052055">
    <property type="entry name" value="Hepadnavirus_pol/RT"/>
</dbReference>
<dbReference type="Proteomes" id="UP000887568">
    <property type="component" value="Unplaced"/>
</dbReference>
<dbReference type="OrthoDB" id="6782814at2759"/>
<dbReference type="OMA" id="YWPARTW"/>
<dbReference type="PANTHER" id="PTHR33050:SF7">
    <property type="entry name" value="RIBONUCLEASE H"/>
    <property type="match status" value="1"/>
</dbReference>
<proteinExistence type="predicted"/>
<evidence type="ECO:0000259" key="7">
    <source>
        <dbReference type="PROSITE" id="PS50878"/>
    </source>
</evidence>
<protein>
    <recommendedName>
        <fullName evidence="7">Reverse transcriptase domain-containing protein</fullName>
    </recommendedName>
</protein>
<evidence type="ECO:0000256" key="1">
    <source>
        <dbReference type="ARBA" id="ARBA00022679"/>
    </source>
</evidence>
<dbReference type="InterPro" id="IPR036397">
    <property type="entry name" value="RNaseH_sf"/>
</dbReference>
<evidence type="ECO:0000313" key="8">
    <source>
        <dbReference type="EnsemblMetazoa" id="XP_038056093.1"/>
    </source>
</evidence>
<sequence>MIFMYLDDWLVVGRSRGEMEVALQLTWQLASDLGFLINTKKSHPVPSQVPTFLGASLDLRGGLARPSEDRLLNLRQCVSLFLPTVVAPARAWLRLLGLMASLVDLVDFCRLRMRPIQLHLLSFYRPRWHPIDHPVPTMSWLVPHLRWWLVEANITQGRVFRPPRPSVLITTDASGYGWGATLHPRQVAGVWGPAHQSSHINILEMLAVTNALKHFQSDVRGQAVLVRCDNATVVAYINHQGGTRSGHLCALTWDLILWCIHHGIALSAVHIPGEENVTADALSRGWIAPTEWSLLPQVAQSIFRLIDRPHVDLFASRMNNQLPIYCTRGPDPNAWQTDALSVRWDGLLAYAFPPISLVSRVLTKIEQEDCRILLIAPFWPRQPCFPRLVRLLVHRPVILPRRADLLYQPSSGINHQAPGDLHLTCWVLSRDPSAQQAFRDELQQLQPSPVEPQPERCTIADYAISLNGVDGNPFIPPILL</sequence>
<name>A0A913ZWR7_PATMI</name>
<dbReference type="AlphaFoldDB" id="A0A913ZWR7"/>
<dbReference type="EnsemblMetazoa" id="XM_038200165.1">
    <property type="protein sequence ID" value="XP_038056093.1"/>
    <property type="gene ID" value="LOC119728092"/>
</dbReference>
<dbReference type="GO" id="GO:0016787">
    <property type="term" value="F:hydrolase activity"/>
    <property type="evidence" value="ECO:0007669"/>
    <property type="project" value="UniProtKB-KW"/>
</dbReference>
<dbReference type="PROSITE" id="PS50878">
    <property type="entry name" value="RT_POL"/>
    <property type="match status" value="1"/>
</dbReference>
<evidence type="ECO:0000256" key="3">
    <source>
        <dbReference type="ARBA" id="ARBA00022722"/>
    </source>
</evidence>
<dbReference type="Pfam" id="PF17917">
    <property type="entry name" value="RT_RNaseH"/>
    <property type="match status" value="1"/>
</dbReference>
<dbReference type="SUPFAM" id="SSF56672">
    <property type="entry name" value="DNA/RNA polymerases"/>
    <property type="match status" value="1"/>
</dbReference>
<accession>A0A913ZWR7</accession>
<evidence type="ECO:0000256" key="2">
    <source>
        <dbReference type="ARBA" id="ARBA00022695"/>
    </source>
</evidence>
<keyword evidence="5" id="KW-0378">Hydrolase</keyword>
<keyword evidence="9" id="KW-1185">Reference proteome</keyword>
<dbReference type="GO" id="GO:0004519">
    <property type="term" value="F:endonuclease activity"/>
    <property type="evidence" value="ECO:0007669"/>
    <property type="project" value="UniProtKB-KW"/>
</dbReference>
<feature type="domain" description="Reverse transcriptase" evidence="7">
    <location>
        <begin position="1"/>
        <end position="57"/>
    </location>
</feature>
<dbReference type="GO" id="GO:0003964">
    <property type="term" value="F:RNA-directed DNA polymerase activity"/>
    <property type="evidence" value="ECO:0007669"/>
    <property type="project" value="UniProtKB-KW"/>
</dbReference>
<keyword evidence="3" id="KW-0540">Nuclease</keyword>
<dbReference type="InterPro" id="IPR043502">
    <property type="entry name" value="DNA/RNA_pol_sf"/>
</dbReference>
<organism evidence="8 9">
    <name type="scientific">Patiria miniata</name>
    <name type="common">Bat star</name>
    <name type="synonym">Asterina miniata</name>
    <dbReference type="NCBI Taxonomy" id="46514"/>
    <lineage>
        <taxon>Eukaryota</taxon>
        <taxon>Metazoa</taxon>
        <taxon>Echinodermata</taxon>
        <taxon>Eleutherozoa</taxon>
        <taxon>Asterozoa</taxon>
        <taxon>Asteroidea</taxon>
        <taxon>Valvatacea</taxon>
        <taxon>Valvatida</taxon>
        <taxon>Asterinidae</taxon>
        <taxon>Patiria</taxon>
    </lineage>
</organism>
<keyword evidence="2" id="KW-0548">Nucleotidyltransferase</keyword>
<dbReference type="RefSeq" id="XP_038056093.1">
    <property type="nucleotide sequence ID" value="XM_038200165.1"/>
</dbReference>
<evidence type="ECO:0000256" key="5">
    <source>
        <dbReference type="ARBA" id="ARBA00022801"/>
    </source>
</evidence>
<dbReference type="InterPro" id="IPR043128">
    <property type="entry name" value="Rev_trsase/Diguanyl_cyclase"/>
</dbReference>